<dbReference type="Proteomes" id="UP000572680">
    <property type="component" value="Unassembled WGS sequence"/>
</dbReference>
<name>A0A7W3LYX3_ACTNM</name>
<evidence type="ECO:0000313" key="3">
    <source>
        <dbReference type="Proteomes" id="UP000572680"/>
    </source>
</evidence>
<evidence type="ECO:0000256" key="1">
    <source>
        <dbReference type="SAM" id="MobiDB-lite"/>
    </source>
</evidence>
<protein>
    <submittedName>
        <fullName evidence="2">Uncharacterized protein</fullName>
    </submittedName>
</protein>
<evidence type="ECO:0000313" key="2">
    <source>
        <dbReference type="EMBL" id="MBA8956792.1"/>
    </source>
</evidence>
<accession>A0A7W3LYX3</accession>
<dbReference type="AlphaFoldDB" id="A0A7W3LYX3"/>
<proteinExistence type="predicted"/>
<feature type="region of interest" description="Disordered" evidence="1">
    <location>
        <begin position="1"/>
        <end position="21"/>
    </location>
</feature>
<sequence>MTAQHVGDTHDQPAEMTDDLNTTDDTAIARLPIDPTKPKASWLSII</sequence>
<dbReference type="EMBL" id="JACJIA010000018">
    <property type="protein sequence ID" value="MBA8956792.1"/>
    <property type="molecule type" value="Genomic_DNA"/>
</dbReference>
<reference evidence="2 3" key="1">
    <citation type="submission" date="2020-08" db="EMBL/GenBank/DDBJ databases">
        <title>Genomic Encyclopedia of Type Strains, Phase IV (KMG-IV): sequencing the most valuable type-strain genomes for metagenomic binning, comparative biology and taxonomic classification.</title>
        <authorList>
            <person name="Goeker M."/>
        </authorList>
    </citation>
    <scope>NUCLEOTIDE SEQUENCE [LARGE SCALE GENOMIC DNA]</scope>
    <source>
        <strain evidence="2 3">DSM 44197</strain>
    </source>
</reference>
<comment type="caution">
    <text evidence="2">The sequence shown here is derived from an EMBL/GenBank/DDBJ whole genome shotgun (WGS) entry which is preliminary data.</text>
</comment>
<gene>
    <name evidence="2" type="ORF">HNR61_008482</name>
</gene>
<dbReference type="RefSeq" id="WP_182848679.1">
    <property type="nucleotide sequence ID" value="NZ_BAAALP010000075.1"/>
</dbReference>
<organism evidence="2 3">
    <name type="scientific">Actinomadura namibiensis</name>
    <dbReference type="NCBI Taxonomy" id="182080"/>
    <lineage>
        <taxon>Bacteria</taxon>
        <taxon>Bacillati</taxon>
        <taxon>Actinomycetota</taxon>
        <taxon>Actinomycetes</taxon>
        <taxon>Streptosporangiales</taxon>
        <taxon>Thermomonosporaceae</taxon>
        <taxon>Actinomadura</taxon>
    </lineage>
</organism>
<keyword evidence="3" id="KW-1185">Reference proteome</keyword>